<evidence type="ECO:0000256" key="10">
    <source>
        <dbReference type="ARBA" id="ARBA00022568"/>
    </source>
</evidence>
<dbReference type="InterPro" id="IPR004836">
    <property type="entry name" value="Na_Ca_Ex"/>
</dbReference>
<comment type="similarity">
    <text evidence="4">Belongs to the protein kinase superfamily. NEK Ser/Thr protein kinase family. NIMA subfamily.</text>
</comment>
<dbReference type="PANTHER" id="PTHR44535:SF5">
    <property type="entry name" value="PROTEIN KINASE DOMAIN-CONTAINING PROTEIN"/>
    <property type="match status" value="1"/>
</dbReference>
<dbReference type="FunFam" id="3.30.200.20:FF:000097">
    <property type="entry name" value="Probable serine/threonine-protein kinase nek1"/>
    <property type="match status" value="1"/>
</dbReference>
<evidence type="ECO:0000256" key="13">
    <source>
        <dbReference type="ARBA" id="ARBA00022723"/>
    </source>
</evidence>
<keyword evidence="15" id="KW-0418">Kinase</keyword>
<evidence type="ECO:0000256" key="11">
    <source>
        <dbReference type="ARBA" id="ARBA00022679"/>
    </source>
</evidence>
<keyword evidence="19 23" id="KW-0472">Membrane</keyword>
<feature type="region of interest" description="Disordered" evidence="22">
    <location>
        <begin position="1123"/>
        <end position="1178"/>
    </location>
</feature>
<dbReference type="InterPro" id="IPR009091">
    <property type="entry name" value="RCC1/BLIP-II"/>
</dbReference>
<protein>
    <recommendedName>
        <fullName evidence="5">non-specific serine/threonine protein kinase</fullName>
        <ecNumber evidence="5">2.7.11.1</ecNumber>
    </recommendedName>
</protein>
<gene>
    <name evidence="25" type="ORF">LSAA_7690</name>
</gene>
<keyword evidence="26" id="KW-1185">Reference proteome</keyword>
<dbReference type="PROSITE" id="PS00107">
    <property type="entry name" value="PROTEIN_KINASE_ATP"/>
    <property type="match status" value="1"/>
</dbReference>
<dbReference type="Gene3D" id="1.10.510.10">
    <property type="entry name" value="Transferase(Phosphotransferase) domain 1"/>
    <property type="match status" value="2"/>
</dbReference>
<dbReference type="EMBL" id="HG994582">
    <property type="protein sequence ID" value="CAF2884138.1"/>
    <property type="molecule type" value="Genomic_DNA"/>
</dbReference>
<dbReference type="PANTHER" id="PTHR44535">
    <property type="entry name" value="PROTEIN CBG16200"/>
    <property type="match status" value="1"/>
</dbReference>
<evidence type="ECO:0000256" key="22">
    <source>
        <dbReference type="SAM" id="MobiDB-lite"/>
    </source>
</evidence>
<feature type="repeat" description="RCC1" evidence="20">
    <location>
        <begin position="789"/>
        <end position="875"/>
    </location>
</feature>
<dbReference type="InterPro" id="IPR038081">
    <property type="entry name" value="CalX-like_sf"/>
</dbReference>
<evidence type="ECO:0000256" key="15">
    <source>
        <dbReference type="ARBA" id="ARBA00022777"/>
    </source>
</evidence>
<dbReference type="SUPFAM" id="SSF56112">
    <property type="entry name" value="Protein kinase-like (PK-like)"/>
    <property type="match status" value="1"/>
</dbReference>
<dbReference type="Pfam" id="PF00415">
    <property type="entry name" value="RCC1"/>
    <property type="match status" value="3"/>
</dbReference>
<name>A0A7R8CPK7_LEPSM</name>
<comment type="subcellular location">
    <subcellularLocation>
        <location evidence="3">Cytoplasm</location>
    </subcellularLocation>
    <subcellularLocation>
        <location evidence="2">Membrane</location>
        <topology evidence="2">Multi-pass membrane protein</topology>
    </subcellularLocation>
</comment>
<keyword evidence="11" id="KW-0808">Transferase</keyword>
<evidence type="ECO:0000256" key="9">
    <source>
        <dbReference type="ARBA" id="ARBA00022553"/>
    </source>
</evidence>
<evidence type="ECO:0000256" key="3">
    <source>
        <dbReference type="ARBA" id="ARBA00004496"/>
    </source>
</evidence>
<dbReference type="Gene3D" id="2.130.10.30">
    <property type="entry name" value="Regulator of chromosome condensation 1/beta-lactamase-inhibitor protein II"/>
    <property type="match status" value="3"/>
</dbReference>
<reference evidence="25" key="1">
    <citation type="submission" date="2021-02" db="EMBL/GenBank/DDBJ databases">
        <authorList>
            <person name="Bekaert M."/>
        </authorList>
    </citation>
    <scope>NUCLEOTIDE SEQUENCE</scope>
    <source>
        <strain evidence="25">IoA-00</strain>
    </source>
</reference>
<evidence type="ECO:0000256" key="6">
    <source>
        <dbReference type="ARBA" id="ARBA00022449"/>
    </source>
</evidence>
<dbReference type="PROSITE" id="PS50011">
    <property type="entry name" value="PROTEIN_KINASE_DOM"/>
    <property type="match status" value="1"/>
</dbReference>
<evidence type="ECO:0000256" key="14">
    <source>
        <dbReference type="ARBA" id="ARBA00022741"/>
    </source>
</evidence>
<keyword evidence="14 21" id="KW-0547">Nucleotide-binding</keyword>
<evidence type="ECO:0000256" key="18">
    <source>
        <dbReference type="ARBA" id="ARBA00022989"/>
    </source>
</evidence>
<dbReference type="AlphaFoldDB" id="A0A7R8CPK7"/>
<keyword evidence="10" id="KW-0106">Calcium</keyword>
<feature type="region of interest" description="Disordered" evidence="22">
    <location>
        <begin position="13"/>
        <end position="32"/>
    </location>
</feature>
<keyword evidence="9" id="KW-0597">Phosphoprotein</keyword>
<keyword evidence="10" id="KW-0109">Calcium transport</keyword>
<evidence type="ECO:0000256" key="1">
    <source>
        <dbReference type="ARBA" id="ARBA00001946"/>
    </source>
</evidence>
<evidence type="ECO:0000256" key="20">
    <source>
        <dbReference type="PROSITE-ProRule" id="PRU00235"/>
    </source>
</evidence>
<feature type="domain" description="Protein kinase" evidence="24">
    <location>
        <begin position="471"/>
        <end position="690"/>
    </location>
</feature>
<evidence type="ECO:0000313" key="26">
    <source>
        <dbReference type="Proteomes" id="UP000675881"/>
    </source>
</evidence>
<dbReference type="InterPro" id="IPR000408">
    <property type="entry name" value="Reg_chr_condens"/>
</dbReference>
<keyword evidence="16 21" id="KW-0067">ATP-binding</keyword>
<comment type="cofactor">
    <cofactor evidence="1">
        <name>Mg(2+)</name>
        <dbReference type="ChEBI" id="CHEBI:18420"/>
    </cofactor>
</comment>
<feature type="compositionally biased region" description="Basic and acidic residues" evidence="22">
    <location>
        <begin position="1143"/>
        <end position="1152"/>
    </location>
</feature>
<dbReference type="InterPro" id="IPR017441">
    <property type="entry name" value="Protein_kinase_ATP_BS"/>
</dbReference>
<feature type="transmembrane region" description="Helical" evidence="23">
    <location>
        <begin position="148"/>
        <end position="175"/>
    </location>
</feature>
<dbReference type="InterPro" id="IPR051997">
    <property type="entry name" value="STK_NEK"/>
</dbReference>
<feature type="region of interest" description="Disordered" evidence="22">
    <location>
        <begin position="722"/>
        <end position="744"/>
    </location>
</feature>
<dbReference type="Pfam" id="PF01699">
    <property type="entry name" value="Na_Ca_ex"/>
    <property type="match status" value="1"/>
</dbReference>
<keyword evidence="13" id="KW-0479">Metal-binding</keyword>
<dbReference type="GO" id="GO:0016020">
    <property type="term" value="C:membrane"/>
    <property type="evidence" value="ECO:0007669"/>
    <property type="project" value="UniProtKB-SubCell"/>
</dbReference>
<dbReference type="PROSITE" id="PS50012">
    <property type="entry name" value="RCC1_3"/>
    <property type="match status" value="2"/>
</dbReference>
<evidence type="ECO:0000256" key="8">
    <source>
        <dbReference type="ARBA" id="ARBA00022527"/>
    </source>
</evidence>
<evidence type="ECO:0000256" key="5">
    <source>
        <dbReference type="ARBA" id="ARBA00012513"/>
    </source>
</evidence>
<dbReference type="InterPro" id="IPR004837">
    <property type="entry name" value="NaCa_Exmemb"/>
</dbReference>
<feature type="repeat" description="RCC1" evidence="20">
    <location>
        <begin position="912"/>
        <end position="973"/>
    </location>
</feature>
<dbReference type="InterPro" id="IPR044880">
    <property type="entry name" value="NCX_ion-bd_dom_sf"/>
</dbReference>
<evidence type="ECO:0000256" key="21">
    <source>
        <dbReference type="PROSITE-ProRule" id="PRU10141"/>
    </source>
</evidence>
<evidence type="ECO:0000256" key="4">
    <source>
        <dbReference type="ARBA" id="ARBA00010886"/>
    </source>
</evidence>
<dbReference type="Pfam" id="PF00069">
    <property type="entry name" value="Pkinase"/>
    <property type="match status" value="2"/>
</dbReference>
<feature type="binding site" evidence="21">
    <location>
        <position position="500"/>
    </location>
    <ligand>
        <name>ATP</name>
        <dbReference type="ChEBI" id="CHEBI:30616"/>
    </ligand>
</feature>
<keyword evidence="7" id="KW-0963">Cytoplasm</keyword>
<keyword evidence="12 23" id="KW-0812">Transmembrane</keyword>
<dbReference type="EC" id="2.7.11.1" evidence="5"/>
<sequence>MYVTIGEPKHIAGDIGSGEGVNYEELDSKDPETLTEEEKIALLGRPRLGDITKIQIRIKESKEFKSSVDRMMQRGNASVLTGASSWKDQFLEAFSVQAGDEDDEEEGEEGEEKMPTCGDYIMHFLTLFWKIIFSVIPPAGIANGYPCFVISIAMIGACTALIGDVAGHLGCFIFLKDSVNAIAFVALGTSVPDTFASKVAAIQDETADASVGNVTGSNAVNVFLGIGIAWSMAAIYWWSQGDVFQSPCWKFGLFRDHFLGFCLSTSIVNNTLNDLYIKYLRQCYYTSSYDNYCLPTNDELHNNVTSKKKQFNMDKRRLLIVSSRVRHKSAVLSSIRDNGIYTVQYNFETMSIEDILLLVANTIKHDRVTSIAFILHSSEKELFLCRPGESKISLKTMIGDQMLESLLNVEVGISSNLQGSDIQVVQKGSSNSKDTAPLSVGGMYFNLERLESSLKKTGKVSKDGKQKLKGFEKIRLVGKGAFGNAILYQRQIDGLFVIIKEINMLELSASDRALALNEVKVLAKMDHPNIVAYFDSFEVDGVLMIEMEYADGGNLADDLEKRTIRMKEQEVLDIFCQMVSAIRHMHSHNVLHRDLKNGKYIFNKRRKNLRRKKSDIWALGCILYEMACLHKTFEGANLPALVNKIVRGQFAPIKGDYSPLFKQLVRDLLQRDPDFRPTASHVMLVRLPELVAFNESLRVQEEEEDRDAFIIQELDRNPDSILESATSNPGAVNNSPQKQKSGRPARSVLYDLKGHESGLRLTPIQLPTSIRIIEVSSSGTHFIALTSEFLVYSWGLGSKGQLGHGTLTEYQDKPLVVDSLKAKSITKICADGSFGCLGHGDWNSSGTPKLIEALLSVDVSAISCGSEHVVMVDSRGEVYSWGVAKMSLNTDEMYIVNVKCNGNGTMLLCDKGTLYACGENRYNRLGLDDQSFYMFGNHVDKVLVPTKLSSVSKKYKIVDYDLGMGHTVCITHDRKVVTFGKNTDGQLGRGHTRNMIKKSVSSLVGPTFTLIGTNENVLYVWGTRHHSILGEDTSHSSEQITMKDVILEPTELLALYASEQHLNRGETTTCPVPRPPTSKSNKCHSKQMNIKFELEDQAHGSKNKEYSAENEIKVPDWLEAELSTAETYPHSKNEPPAQIKNQEVTKSKDDQKLKKKWKMIIKKKKTRDFTRGRSCSQN</sequence>
<evidence type="ECO:0000256" key="19">
    <source>
        <dbReference type="ARBA" id="ARBA00023136"/>
    </source>
</evidence>
<keyword evidence="10" id="KW-0813">Transport</keyword>
<proteinExistence type="inferred from homology"/>
<keyword evidence="10" id="KW-0406">Ion transport</keyword>
<evidence type="ECO:0000313" key="25">
    <source>
        <dbReference type="EMBL" id="CAF2884138.1"/>
    </source>
</evidence>
<feature type="region of interest" description="Disordered" evidence="22">
    <location>
        <begin position="1065"/>
        <end position="1084"/>
    </location>
</feature>
<dbReference type="GO" id="GO:0005432">
    <property type="term" value="F:calcium:sodium antiporter activity"/>
    <property type="evidence" value="ECO:0007669"/>
    <property type="project" value="InterPro"/>
</dbReference>
<dbReference type="InterPro" id="IPR011009">
    <property type="entry name" value="Kinase-like_dom_sf"/>
</dbReference>
<evidence type="ECO:0000256" key="16">
    <source>
        <dbReference type="ARBA" id="ARBA00022840"/>
    </source>
</evidence>
<feature type="transmembrane region" description="Helical" evidence="23">
    <location>
        <begin position="219"/>
        <end position="238"/>
    </location>
</feature>
<keyword evidence="17" id="KW-0460">Magnesium</keyword>
<dbReference type="Gene3D" id="1.20.1420.30">
    <property type="entry name" value="NCX, central ion-binding region"/>
    <property type="match status" value="1"/>
</dbReference>
<evidence type="ECO:0000256" key="7">
    <source>
        <dbReference type="ARBA" id="ARBA00022490"/>
    </source>
</evidence>
<dbReference type="GO" id="GO:0046872">
    <property type="term" value="F:metal ion binding"/>
    <property type="evidence" value="ECO:0007669"/>
    <property type="project" value="UniProtKB-KW"/>
</dbReference>
<dbReference type="GO" id="GO:0004674">
    <property type="term" value="F:protein serine/threonine kinase activity"/>
    <property type="evidence" value="ECO:0007669"/>
    <property type="project" value="UniProtKB-KW"/>
</dbReference>
<feature type="compositionally biased region" description="Basic residues" evidence="22">
    <location>
        <begin position="1153"/>
        <end position="1166"/>
    </location>
</feature>
<dbReference type="Gene3D" id="3.30.200.20">
    <property type="entry name" value="Phosphorylase Kinase, domain 1"/>
    <property type="match status" value="1"/>
</dbReference>
<keyword evidence="6" id="KW-0050">Antiport</keyword>
<dbReference type="Proteomes" id="UP000675881">
    <property type="component" value="Chromosome 3"/>
</dbReference>
<accession>A0A7R8CPK7</accession>
<organism evidence="25 26">
    <name type="scientific">Lepeophtheirus salmonis</name>
    <name type="common">Salmon louse</name>
    <name type="synonym">Caligus salmonis</name>
    <dbReference type="NCBI Taxonomy" id="72036"/>
    <lineage>
        <taxon>Eukaryota</taxon>
        <taxon>Metazoa</taxon>
        <taxon>Ecdysozoa</taxon>
        <taxon>Arthropoda</taxon>
        <taxon>Crustacea</taxon>
        <taxon>Multicrustacea</taxon>
        <taxon>Hexanauplia</taxon>
        <taxon>Copepoda</taxon>
        <taxon>Siphonostomatoida</taxon>
        <taxon>Caligidae</taxon>
        <taxon>Lepeophtheirus</taxon>
    </lineage>
</organism>
<dbReference type="InterPro" id="IPR000719">
    <property type="entry name" value="Prot_kinase_dom"/>
</dbReference>
<evidence type="ECO:0000256" key="2">
    <source>
        <dbReference type="ARBA" id="ARBA00004141"/>
    </source>
</evidence>
<dbReference type="SUPFAM" id="SSF50985">
    <property type="entry name" value="RCC1/BLIP-II"/>
    <property type="match status" value="1"/>
</dbReference>
<feature type="transmembrane region" description="Helical" evidence="23">
    <location>
        <begin position="120"/>
        <end position="142"/>
    </location>
</feature>
<evidence type="ECO:0000256" key="12">
    <source>
        <dbReference type="ARBA" id="ARBA00022692"/>
    </source>
</evidence>
<dbReference type="PRINTS" id="PR01259">
    <property type="entry name" value="NACAEXCHNGR"/>
</dbReference>
<dbReference type="GO" id="GO:0005737">
    <property type="term" value="C:cytoplasm"/>
    <property type="evidence" value="ECO:0007669"/>
    <property type="project" value="UniProtKB-SubCell"/>
</dbReference>
<keyword evidence="8" id="KW-0723">Serine/threonine-protein kinase</keyword>
<keyword evidence="18 23" id="KW-1133">Transmembrane helix</keyword>
<dbReference type="GO" id="GO:0005524">
    <property type="term" value="F:ATP binding"/>
    <property type="evidence" value="ECO:0007669"/>
    <property type="project" value="UniProtKB-UniRule"/>
</dbReference>
<evidence type="ECO:0000256" key="17">
    <source>
        <dbReference type="ARBA" id="ARBA00022842"/>
    </source>
</evidence>
<dbReference type="OrthoDB" id="418484at2759"/>
<feature type="compositionally biased region" description="Polar residues" evidence="22">
    <location>
        <begin position="723"/>
        <end position="739"/>
    </location>
</feature>
<evidence type="ECO:0000256" key="23">
    <source>
        <dbReference type="SAM" id="Phobius"/>
    </source>
</evidence>
<dbReference type="Gene3D" id="2.60.40.2030">
    <property type="match status" value="1"/>
</dbReference>
<evidence type="ECO:0000259" key="24">
    <source>
        <dbReference type="PROSITE" id="PS50011"/>
    </source>
</evidence>